<dbReference type="AlphaFoldDB" id="A0A0F8WIT0"/>
<proteinExistence type="predicted"/>
<reference evidence="1" key="1">
    <citation type="journal article" date="2015" name="Nature">
        <title>Complex archaea that bridge the gap between prokaryotes and eukaryotes.</title>
        <authorList>
            <person name="Spang A."/>
            <person name="Saw J.H."/>
            <person name="Jorgensen S.L."/>
            <person name="Zaremba-Niedzwiedzka K."/>
            <person name="Martijn J."/>
            <person name="Lind A.E."/>
            <person name="van Eijk R."/>
            <person name="Schleper C."/>
            <person name="Guy L."/>
            <person name="Ettema T.J."/>
        </authorList>
    </citation>
    <scope>NUCLEOTIDE SEQUENCE</scope>
</reference>
<feature type="non-terminal residue" evidence="1">
    <location>
        <position position="100"/>
    </location>
</feature>
<dbReference type="EMBL" id="LAZR01064818">
    <property type="protein sequence ID" value="KKK56782.1"/>
    <property type="molecule type" value="Genomic_DNA"/>
</dbReference>
<organism evidence="1">
    <name type="scientific">marine sediment metagenome</name>
    <dbReference type="NCBI Taxonomy" id="412755"/>
    <lineage>
        <taxon>unclassified sequences</taxon>
        <taxon>metagenomes</taxon>
        <taxon>ecological metagenomes</taxon>
    </lineage>
</organism>
<gene>
    <name evidence="1" type="ORF">LCGC14_3061080</name>
</gene>
<comment type="caution">
    <text evidence="1">The sequence shown here is derived from an EMBL/GenBank/DDBJ whole genome shotgun (WGS) entry which is preliminary data.</text>
</comment>
<accession>A0A0F8WIT0</accession>
<sequence length="100" mass="11696">MSNSILNTISNIKSGLPNIREKLIKIPEQRTFTCSFEQIEKNSPKFIYKPRFVPSHQLINQAIKTEFINIIDKINLYLQKYSPDNFANLRDIIDTNPENK</sequence>
<evidence type="ECO:0000313" key="1">
    <source>
        <dbReference type="EMBL" id="KKK56782.1"/>
    </source>
</evidence>
<protein>
    <submittedName>
        <fullName evidence="1">Uncharacterized protein</fullName>
    </submittedName>
</protein>
<name>A0A0F8WIT0_9ZZZZ</name>